<comment type="subunit">
    <text evidence="3">F-type ATPases have 2 components, CF(1) - the catalytic core - and CF(0) - the membrane proton channel.</text>
</comment>
<evidence type="ECO:0000256" key="8">
    <source>
        <dbReference type="ARBA" id="ARBA00022989"/>
    </source>
</evidence>
<dbReference type="GO" id="GO:0015078">
    <property type="term" value="F:proton transmembrane transporter activity"/>
    <property type="evidence" value="ECO:0007669"/>
    <property type="project" value="InterPro"/>
</dbReference>
<evidence type="ECO:0000256" key="6">
    <source>
        <dbReference type="ARBA" id="ARBA00022692"/>
    </source>
</evidence>
<keyword evidence="7 13" id="KW-0375">Hydrogen ion transport</keyword>
<organism evidence="15">
    <name type="scientific">Cheilosia bombiformis</name>
    <dbReference type="NCBI Taxonomy" id="3103807"/>
    <lineage>
        <taxon>Eukaryota</taxon>
        <taxon>Metazoa</taxon>
        <taxon>Ecdysozoa</taxon>
        <taxon>Arthropoda</taxon>
        <taxon>Hexapoda</taxon>
        <taxon>Insecta</taxon>
        <taxon>Pterygota</taxon>
        <taxon>Neoptera</taxon>
        <taxon>Endopterygota</taxon>
        <taxon>Diptera</taxon>
        <taxon>Brachycera</taxon>
        <taxon>Muscomorpha</taxon>
        <taxon>Syrphoidea</taxon>
        <taxon>Syrphidae</taxon>
        <taxon>Eristalinae</taxon>
        <taxon>Rhingiini</taxon>
        <taxon>Cheilosia</taxon>
    </lineage>
</organism>
<sequence>MPQMAPINWLSLFLLFSLIFLLFNMMNYFIFSPSTPKLKNFNKIFTNSMNWKW</sequence>
<geneLocation type="mitochondrion" evidence="15"/>
<evidence type="ECO:0000256" key="9">
    <source>
        <dbReference type="ARBA" id="ARBA00023065"/>
    </source>
</evidence>
<evidence type="ECO:0000256" key="11">
    <source>
        <dbReference type="ARBA" id="ARBA00023136"/>
    </source>
</evidence>
<keyword evidence="8 14" id="KW-1133">Transmembrane helix</keyword>
<feature type="transmembrane region" description="Helical" evidence="14">
    <location>
        <begin position="12"/>
        <end position="31"/>
    </location>
</feature>
<evidence type="ECO:0000256" key="5">
    <source>
        <dbReference type="ARBA" id="ARBA00022547"/>
    </source>
</evidence>
<dbReference type="InterPro" id="IPR001421">
    <property type="entry name" value="ATP8_metazoa"/>
</dbReference>
<keyword evidence="10 13" id="KW-0496">Mitochondrion</keyword>
<dbReference type="GO" id="GO:0031966">
    <property type="term" value="C:mitochondrial membrane"/>
    <property type="evidence" value="ECO:0007669"/>
    <property type="project" value="UniProtKB-SubCell"/>
</dbReference>
<evidence type="ECO:0000256" key="2">
    <source>
        <dbReference type="ARBA" id="ARBA00008892"/>
    </source>
</evidence>
<evidence type="ECO:0000256" key="14">
    <source>
        <dbReference type="SAM" id="Phobius"/>
    </source>
</evidence>
<dbReference type="Pfam" id="PF00895">
    <property type="entry name" value="ATP-synt_8"/>
    <property type="match status" value="1"/>
</dbReference>
<evidence type="ECO:0000256" key="1">
    <source>
        <dbReference type="ARBA" id="ARBA00004304"/>
    </source>
</evidence>
<comment type="function">
    <text evidence="12">Mitochondrial membrane ATP synthase (F(1)F(0) ATP synthase or Complex V) produces ATP from ADP in the presence of a proton gradient across the membrane which is generated by electron transport complexes of the respiratory chain. F-type ATPases consist of two structural domains, F(1) - containing the extramembraneous catalytic core and F(0) - containing the membrane proton channel, linked together by a central stalk and a peripheral stalk. During catalysis, ATP synthesis in the catalytic domain of F(1) is coupled via a rotary mechanism of the central stalk subunits to proton translocation. Part of the complex F(0) domain. Minor subunit located with subunit a in the membrane.</text>
</comment>
<reference evidence="15" key="1">
    <citation type="submission" date="2024-05" db="EMBL/GenBank/DDBJ databases">
        <authorList>
            <person name="Zhao R."/>
            <person name="Li H."/>
        </authorList>
    </citation>
    <scope>NUCLEOTIDE SEQUENCE</scope>
</reference>
<comment type="subcellular location">
    <subcellularLocation>
        <location evidence="1 13">Mitochondrion membrane</location>
        <topology evidence="1 13">Single-pass membrane protein</topology>
    </subcellularLocation>
</comment>
<protein>
    <recommendedName>
        <fullName evidence="13">ATP synthase complex subunit 8</fullName>
    </recommendedName>
</protein>
<proteinExistence type="inferred from homology"/>
<gene>
    <name evidence="15" type="primary">ATP8</name>
</gene>
<keyword evidence="11 14" id="KW-0472">Membrane</keyword>
<name>A0AAU7YTD9_9MUSC</name>
<dbReference type="GO" id="GO:0045259">
    <property type="term" value="C:proton-transporting ATP synthase complex"/>
    <property type="evidence" value="ECO:0007669"/>
    <property type="project" value="UniProtKB-KW"/>
</dbReference>
<dbReference type="EMBL" id="PP828630">
    <property type="protein sequence ID" value="XCB07797.1"/>
    <property type="molecule type" value="Genomic_DNA"/>
</dbReference>
<keyword evidence="4 13" id="KW-0813">Transport</keyword>
<evidence type="ECO:0000256" key="13">
    <source>
        <dbReference type="RuleBase" id="RU003661"/>
    </source>
</evidence>
<dbReference type="AlphaFoldDB" id="A0AAU7YTD9"/>
<accession>A0AAU7YTD9</accession>
<evidence type="ECO:0000256" key="7">
    <source>
        <dbReference type="ARBA" id="ARBA00022781"/>
    </source>
</evidence>
<keyword evidence="6 13" id="KW-0812">Transmembrane</keyword>
<keyword evidence="9 13" id="KW-0406">Ion transport</keyword>
<evidence type="ECO:0000256" key="10">
    <source>
        <dbReference type="ARBA" id="ARBA00023128"/>
    </source>
</evidence>
<keyword evidence="5 13" id="KW-0138">CF(0)</keyword>
<evidence type="ECO:0000256" key="3">
    <source>
        <dbReference type="ARBA" id="ARBA00011291"/>
    </source>
</evidence>
<dbReference type="GO" id="GO:0015986">
    <property type="term" value="P:proton motive force-driven ATP synthesis"/>
    <property type="evidence" value="ECO:0007669"/>
    <property type="project" value="InterPro"/>
</dbReference>
<comment type="similarity">
    <text evidence="2 13">Belongs to the ATPase protein 8 family.</text>
</comment>
<evidence type="ECO:0000313" key="15">
    <source>
        <dbReference type="EMBL" id="XCB07797.1"/>
    </source>
</evidence>
<evidence type="ECO:0000256" key="12">
    <source>
        <dbReference type="ARBA" id="ARBA00024864"/>
    </source>
</evidence>
<evidence type="ECO:0000256" key="4">
    <source>
        <dbReference type="ARBA" id="ARBA00022448"/>
    </source>
</evidence>